<dbReference type="Pfam" id="PF01757">
    <property type="entry name" value="Acyl_transf_3"/>
    <property type="match status" value="1"/>
</dbReference>
<dbReference type="InterPro" id="IPR050879">
    <property type="entry name" value="Acyltransferase_3"/>
</dbReference>
<name>A0AAJ6ANZ8_9MICC</name>
<keyword evidence="3" id="KW-0808">Transferase</keyword>
<dbReference type="EMBL" id="CP122566">
    <property type="protein sequence ID" value="WGH93460.1"/>
    <property type="molecule type" value="Genomic_DNA"/>
</dbReference>
<dbReference type="InterPro" id="IPR002656">
    <property type="entry name" value="Acyl_transf_3_dom"/>
</dbReference>
<keyword evidence="4" id="KW-1185">Reference proteome</keyword>
<keyword evidence="1" id="KW-0472">Membrane</keyword>
<evidence type="ECO:0000313" key="4">
    <source>
        <dbReference type="Proteomes" id="UP001224674"/>
    </source>
</evidence>
<keyword evidence="1" id="KW-1133">Transmembrane helix</keyword>
<feature type="domain" description="Acyltransferase 3" evidence="2">
    <location>
        <begin position="22"/>
        <end position="180"/>
    </location>
</feature>
<evidence type="ECO:0000259" key="2">
    <source>
        <dbReference type="Pfam" id="PF01757"/>
    </source>
</evidence>
<keyword evidence="3" id="KW-0012">Acyltransferase</keyword>
<dbReference type="AlphaFoldDB" id="A0AAJ6ANZ8"/>
<dbReference type="EC" id="2.3.-.-" evidence="3"/>
<evidence type="ECO:0000256" key="1">
    <source>
        <dbReference type="SAM" id="Phobius"/>
    </source>
</evidence>
<sequence length="190" mass="20718">MPIRHARSPLAVGVPERKYRPDLHGLRGLAILGVVLFHIFGAGRISGGIDIFLAITGFLFAGMLLRESTASGGPIDVAKYAERLILRIVAPAVVVVLAIAVVGYFVLLGSQHEQLFREARASALYFENIELINSQLAYGAAGPETSPFQHFWSLSVQGQFYLVWPILVVLAVMVARKLYRLFTIEGVDGA</sequence>
<feature type="transmembrane region" description="Helical" evidence="1">
    <location>
        <begin position="25"/>
        <end position="41"/>
    </location>
</feature>
<evidence type="ECO:0000313" key="3">
    <source>
        <dbReference type="EMBL" id="WGH93460.1"/>
    </source>
</evidence>
<keyword evidence="1" id="KW-0812">Transmembrane</keyword>
<feature type="transmembrane region" description="Helical" evidence="1">
    <location>
        <begin position="85"/>
        <end position="107"/>
    </location>
</feature>
<dbReference type="PANTHER" id="PTHR23028:SF53">
    <property type="entry name" value="ACYL_TRANSF_3 DOMAIN-CONTAINING PROTEIN"/>
    <property type="match status" value="1"/>
</dbReference>
<dbReference type="Proteomes" id="UP001224674">
    <property type="component" value="Chromosome"/>
</dbReference>
<dbReference type="PANTHER" id="PTHR23028">
    <property type="entry name" value="ACETYLTRANSFERASE"/>
    <property type="match status" value="1"/>
</dbReference>
<gene>
    <name evidence="3" type="ORF">QDX21_01175</name>
</gene>
<dbReference type="RefSeq" id="WP_279674959.1">
    <property type="nucleotide sequence ID" value="NZ_CP122566.1"/>
</dbReference>
<feature type="transmembrane region" description="Helical" evidence="1">
    <location>
        <begin position="158"/>
        <end position="175"/>
    </location>
</feature>
<organism evidence="3 4">
    <name type="scientific">Auritidibacter ignavus</name>
    <dbReference type="NCBI Taxonomy" id="678932"/>
    <lineage>
        <taxon>Bacteria</taxon>
        <taxon>Bacillati</taxon>
        <taxon>Actinomycetota</taxon>
        <taxon>Actinomycetes</taxon>
        <taxon>Micrococcales</taxon>
        <taxon>Micrococcaceae</taxon>
        <taxon>Auritidibacter</taxon>
    </lineage>
</organism>
<dbReference type="GO" id="GO:0016747">
    <property type="term" value="F:acyltransferase activity, transferring groups other than amino-acyl groups"/>
    <property type="evidence" value="ECO:0007669"/>
    <property type="project" value="InterPro"/>
</dbReference>
<accession>A0AAJ6ANZ8</accession>
<dbReference type="GO" id="GO:0016020">
    <property type="term" value="C:membrane"/>
    <property type="evidence" value="ECO:0007669"/>
    <property type="project" value="TreeGrafter"/>
</dbReference>
<dbReference type="GO" id="GO:0009103">
    <property type="term" value="P:lipopolysaccharide biosynthetic process"/>
    <property type="evidence" value="ECO:0007669"/>
    <property type="project" value="TreeGrafter"/>
</dbReference>
<proteinExistence type="predicted"/>
<protein>
    <submittedName>
        <fullName evidence="3">Acyltransferase</fullName>
        <ecNumber evidence="3">2.3.-.-</ecNumber>
    </submittedName>
</protein>
<feature type="transmembrane region" description="Helical" evidence="1">
    <location>
        <begin position="47"/>
        <end position="65"/>
    </location>
</feature>
<reference evidence="3 4" key="1">
    <citation type="submission" date="2023-03" db="EMBL/GenBank/DDBJ databases">
        <title>Complete genome sequences of several Auritidibacter ignavus strains isolated from ear infections.</title>
        <authorList>
            <person name="Baehr T."/>
            <person name="Baumhoegger A.M."/>
        </authorList>
    </citation>
    <scope>NUCLEOTIDE SEQUENCE [LARGE SCALE GENOMIC DNA]</scope>
    <source>
        <strain evidence="3 4">BABAE-6</strain>
    </source>
</reference>